<keyword evidence="3" id="KW-1185">Reference proteome</keyword>
<feature type="region of interest" description="Disordered" evidence="1">
    <location>
        <begin position="1"/>
        <end position="90"/>
    </location>
</feature>
<dbReference type="AlphaFoldDB" id="A0A1V4J7U8"/>
<evidence type="ECO:0000256" key="1">
    <source>
        <dbReference type="SAM" id="MobiDB-lite"/>
    </source>
</evidence>
<sequence>MKRRTGGPDADEEEDKMRMKNLVPVPQHLLPEGKRIQTPPKGSEGKTAPGAGHVKPNPNLCKETTQTTGLGSPQPGLQNAPDKILYPRKY</sequence>
<name>A0A1V4J7U8_PATFA</name>
<dbReference type="EMBL" id="LSYS01008642">
    <property type="protein sequence ID" value="OPJ68115.1"/>
    <property type="molecule type" value="Genomic_DNA"/>
</dbReference>
<proteinExistence type="predicted"/>
<comment type="caution">
    <text evidence="2">The sequence shown here is derived from an EMBL/GenBank/DDBJ whole genome shotgun (WGS) entry which is preliminary data.</text>
</comment>
<dbReference type="Proteomes" id="UP000190648">
    <property type="component" value="Unassembled WGS sequence"/>
</dbReference>
<reference evidence="2 3" key="1">
    <citation type="submission" date="2016-02" db="EMBL/GenBank/DDBJ databases">
        <title>Band-tailed pigeon sequencing and assembly.</title>
        <authorList>
            <person name="Soares A.E."/>
            <person name="Novak B.J."/>
            <person name="Rice E.S."/>
            <person name="O'Connell B."/>
            <person name="Chang D."/>
            <person name="Weber S."/>
            <person name="Shapiro B."/>
        </authorList>
    </citation>
    <scope>NUCLEOTIDE SEQUENCE [LARGE SCALE GENOMIC DNA]</scope>
    <source>
        <strain evidence="2">BTP2013</strain>
        <tissue evidence="2">Blood</tissue>
    </source>
</reference>
<gene>
    <name evidence="2" type="ORF">AV530_013648</name>
</gene>
<accession>A0A1V4J7U8</accession>
<evidence type="ECO:0000313" key="2">
    <source>
        <dbReference type="EMBL" id="OPJ68115.1"/>
    </source>
</evidence>
<evidence type="ECO:0000313" key="3">
    <source>
        <dbReference type="Proteomes" id="UP000190648"/>
    </source>
</evidence>
<organism evidence="2 3">
    <name type="scientific">Patagioenas fasciata monilis</name>
    <dbReference type="NCBI Taxonomy" id="372326"/>
    <lineage>
        <taxon>Eukaryota</taxon>
        <taxon>Metazoa</taxon>
        <taxon>Chordata</taxon>
        <taxon>Craniata</taxon>
        <taxon>Vertebrata</taxon>
        <taxon>Euteleostomi</taxon>
        <taxon>Archelosauria</taxon>
        <taxon>Archosauria</taxon>
        <taxon>Dinosauria</taxon>
        <taxon>Saurischia</taxon>
        <taxon>Theropoda</taxon>
        <taxon>Coelurosauria</taxon>
        <taxon>Aves</taxon>
        <taxon>Neognathae</taxon>
        <taxon>Neoaves</taxon>
        <taxon>Columbimorphae</taxon>
        <taxon>Columbiformes</taxon>
        <taxon>Columbidae</taxon>
        <taxon>Patagioenas</taxon>
    </lineage>
</organism>
<feature type="compositionally biased region" description="Polar residues" evidence="1">
    <location>
        <begin position="62"/>
        <end position="77"/>
    </location>
</feature>
<protein>
    <submittedName>
        <fullName evidence="2">Uncharacterized protein</fullName>
    </submittedName>
</protein>